<name>A0A1X7IPX2_9FLAO</name>
<sequence>MLKNISETAAIPRALTRFIILVASLESTTLSVAIPILNLNMLNLEKQH</sequence>
<protein>
    <submittedName>
        <fullName evidence="1">Uncharacterized protein</fullName>
    </submittedName>
</protein>
<evidence type="ECO:0000313" key="1">
    <source>
        <dbReference type="EMBL" id="SMG17111.1"/>
    </source>
</evidence>
<evidence type="ECO:0000313" key="2">
    <source>
        <dbReference type="Proteomes" id="UP000193420"/>
    </source>
</evidence>
<reference evidence="2" key="1">
    <citation type="submission" date="2017-04" db="EMBL/GenBank/DDBJ databases">
        <authorList>
            <person name="Varghese N."/>
            <person name="Submissions S."/>
        </authorList>
    </citation>
    <scope>NUCLEOTIDE SEQUENCE [LARGE SCALE GENOMIC DNA]</scope>
    <source>
        <strain evidence="2">DSM 19835</strain>
    </source>
</reference>
<dbReference type="Proteomes" id="UP000193420">
    <property type="component" value="Unassembled WGS sequence"/>
</dbReference>
<keyword evidence="2" id="KW-1185">Reference proteome</keyword>
<dbReference type="AlphaFoldDB" id="A0A1X7IPX2"/>
<organism evidence="1 2">
    <name type="scientific">Arenibacter troitsensis</name>
    <dbReference type="NCBI Taxonomy" id="188872"/>
    <lineage>
        <taxon>Bacteria</taxon>
        <taxon>Pseudomonadati</taxon>
        <taxon>Bacteroidota</taxon>
        <taxon>Flavobacteriia</taxon>
        <taxon>Flavobacteriales</taxon>
        <taxon>Flavobacteriaceae</taxon>
        <taxon>Arenibacter</taxon>
    </lineage>
</organism>
<dbReference type="EMBL" id="FXAO01000002">
    <property type="protein sequence ID" value="SMG17111.1"/>
    <property type="molecule type" value="Genomic_DNA"/>
</dbReference>
<gene>
    <name evidence="1" type="ORF">SAMN03080602_00942</name>
</gene>
<dbReference type="STRING" id="188872.SAMN03080602_00942"/>
<proteinExistence type="predicted"/>
<accession>A0A1X7IPX2</accession>